<evidence type="ECO:0000256" key="3">
    <source>
        <dbReference type="ARBA" id="ARBA00022475"/>
    </source>
</evidence>
<dbReference type="GO" id="GO:0022857">
    <property type="term" value="F:transmembrane transporter activity"/>
    <property type="evidence" value="ECO:0007669"/>
    <property type="project" value="InterPro"/>
</dbReference>
<evidence type="ECO:0000256" key="5">
    <source>
        <dbReference type="ARBA" id="ARBA00022989"/>
    </source>
</evidence>
<name>A0A4S3K531_9GAMM</name>
<keyword evidence="6 8" id="KW-0472">Membrane</keyword>
<dbReference type="Proteomes" id="UP000295341">
    <property type="component" value="Unassembled WGS sequence"/>
</dbReference>
<evidence type="ECO:0000313" key="10">
    <source>
        <dbReference type="Proteomes" id="UP000295341"/>
    </source>
</evidence>
<dbReference type="Pfam" id="PF02472">
    <property type="entry name" value="ExbD"/>
    <property type="match status" value="1"/>
</dbReference>
<keyword evidence="10" id="KW-1185">Reference proteome</keyword>
<proteinExistence type="inferred from homology"/>
<evidence type="ECO:0000256" key="6">
    <source>
        <dbReference type="ARBA" id="ARBA00023136"/>
    </source>
</evidence>
<dbReference type="EMBL" id="SOBT01000008">
    <property type="protein sequence ID" value="TDU31547.1"/>
    <property type="molecule type" value="Genomic_DNA"/>
</dbReference>
<evidence type="ECO:0000256" key="4">
    <source>
        <dbReference type="ARBA" id="ARBA00022692"/>
    </source>
</evidence>
<keyword evidence="5 8" id="KW-1133">Transmembrane helix</keyword>
<gene>
    <name evidence="9" type="ORF">DFR24_0917</name>
</gene>
<dbReference type="PANTHER" id="PTHR30558:SF3">
    <property type="entry name" value="BIOPOLYMER TRANSPORT PROTEIN EXBD-RELATED"/>
    <property type="match status" value="1"/>
</dbReference>
<protein>
    <submittedName>
        <fullName evidence="9">Outer membrane transport energization protein ExbD</fullName>
    </submittedName>
</protein>
<accession>A0A4S3K531</accession>
<evidence type="ECO:0000256" key="7">
    <source>
        <dbReference type="RuleBase" id="RU003879"/>
    </source>
</evidence>
<keyword evidence="7" id="KW-0813">Transport</keyword>
<organism evidence="9 10">
    <name type="scientific">Panacagrimonas perspica</name>
    <dbReference type="NCBI Taxonomy" id="381431"/>
    <lineage>
        <taxon>Bacteria</taxon>
        <taxon>Pseudomonadati</taxon>
        <taxon>Pseudomonadota</taxon>
        <taxon>Gammaproteobacteria</taxon>
        <taxon>Nevskiales</taxon>
        <taxon>Nevskiaceae</taxon>
        <taxon>Panacagrimonas</taxon>
    </lineage>
</organism>
<sequence length="136" mass="14656">MRIALAPVRRSRIPLTSLVDVIFILLFFFMLAAHDVDWRALRVDLAKPAAAPAQQTATKPVDALRIVMLANGELHMRGRSASKAEVLDEITKGPIDRTVVLVPGRGVDVQALVDLLDAITPTRVNVLLGSAGNTPS</sequence>
<comment type="caution">
    <text evidence="9">The sequence shown here is derived from an EMBL/GenBank/DDBJ whole genome shotgun (WGS) entry which is preliminary data.</text>
</comment>
<keyword evidence="7" id="KW-0653">Protein transport</keyword>
<reference evidence="9 10" key="1">
    <citation type="submission" date="2019-03" db="EMBL/GenBank/DDBJ databases">
        <title>Genomic Encyclopedia of Type Strains, Phase IV (KMG-IV): sequencing the most valuable type-strain genomes for metagenomic binning, comparative biology and taxonomic classification.</title>
        <authorList>
            <person name="Goeker M."/>
        </authorList>
    </citation>
    <scope>NUCLEOTIDE SEQUENCE [LARGE SCALE GENOMIC DNA]</scope>
    <source>
        <strain evidence="9 10">DSM 26377</strain>
    </source>
</reference>
<evidence type="ECO:0000256" key="2">
    <source>
        <dbReference type="ARBA" id="ARBA00005811"/>
    </source>
</evidence>
<dbReference type="GO" id="GO:0015031">
    <property type="term" value="P:protein transport"/>
    <property type="evidence" value="ECO:0007669"/>
    <property type="project" value="UniProtKB-KW"/>
</dbReference>
<evidence type="ECO:0000256" key="1">
    <source>
        <dbReference type="ARBA" id="ARBA00004162"/>
    </source>
</evidence>
<comment type="similarity">
    <text evidence="2 7">Belongs to the ExbD/TolR family.</text>
</comment>
<feature type="transmembrane region" description="Helical" evidence="8">
    <location>
        <begin position="12"/>
        <end position="33"/>
    </location>
</feature>
<keyword evidence="4 7" id="KW-0812">Transmembrane</keyword>
<dbReference type="InterPro" id="IPR003400">
    <property type="entry name" value="ExbD"/>
</dbReference>
<keyword evidence="3" id="KW-1003">Cell membrane</keyword>
<dbReference type="AlphaFoldDB" id="A0A4S3K531"/>
<dbReference type="RefSeq" id="WP_133880121.1">
    <property type="nucleotide sequence ID" value="NZ_MWIN01000012.1"/>
</dbReference>
<evidence type="ECO:0000256" key="8">
    <source>
        <dbReference type="SAM" id="Phobius"/>
    </source>
</evidence>
<evidence type="ECO:0000313" key="9">
    <source>
        <dbReference type="EMBL" id="TDU31547.1"/>
    </source>
</evidence>
<comment type="subcellular location">
    <subcellularLocation>
        <location evidence="1">Cell membrane</location>
        <topology evidence="1">Single-pass membrane protein</topology>
    </subcellularLocation>
    <subcellularLocation>
        <location evidence="7">Cell membrane</location>
        <topology evidence="7">Single-pass type II membrane protein</topology>
    </subcellularLocation>
</comment>
<dbReference type="PANTHER" id="PTHR30558">
    <property type="entry name" value="EXBD MEMBRANE COMPONENT OF PMF-DRIVEN MACROMOLECULE IMPORT SYSTEM"/>
    <property type="match status" value="1"/>
</dbReference>
<dbReference type="GO" id="GO:0005886">
    <property type="term" value="C:plasma membrane"/>
    <property type="evidence" value="ECO:0007669"/>
    <property type="project" value="UniProtKB-SubCell"/>
</dbReference>